<protein>
    <recommendedName>
        <fullName evidence="4">Tetratricopeptide repeat-containing protein</fullName>
    </recommendedName>
</protein>
<keyword evidence="1" id="KW-0812">Transmembrane</keyword>
<name>A0ABV2LUF3_9FLAO</name>
<evidence type="ECO:0000313" key="2">
    <source>
        <dbReference type="EMBL" id="MET3731769.1"/>
    </source>
</evidence>
<evidence type="ECO:0000256" key="1">
    <source>
        <dbReference type="SAM" id="Phobius"/>
    </source>
</evidence>
<organism evidence="2 3">
    <name type="scientific">Moheibacter stercoris</name>
    <dbReference type="NCBI Taxonomy" id="1628251"/>
    <lineage>
        <taxon>Bacteria</taxon>
        <taxon>Pseudomonadati</taxon>
        <taxon>Bacteroidota</taxon>
        <taxon>Flavobacteriia</taxon>
        <taxon>Flavobacteriales</taxon>
        <taxon>Weeksellaceae</taxon>
        <taxon>Moheibacter</taxon>
    </lineage>
</organism>
<evidence type="ECO:0000313" key="3">
    <source>
        <dbReference type="Proteomes" id="UP001549146"/>
    </source>
</evidence>
<evidence type="ECO:0008006" key="4">
    <source>
        <dbReference type="Google" id="ProtNLM"/>
    </source>
</evidence>
<dbReference type="EMBL" id="JBEPMO010000006">
    <property type="protein sequence ID" value="MET3731769.1"/>
    <property type="molecule type" value="Genomic_DNA"/>
</dbReference>
<dbReference type="Pfam" id="PF13174">
    <property type="entry name" value="TPR_6"/>
    <property type="match status" value="2"/>
</dbReference>
<gene>
    <name evidence="2" type="ORF">ABID46_001350</name>
</gene>
<proteinExistence type="predicted"/>
<dbReference type="InterPro" id="IPR019734">
    <property type="entry name" value="TPR_rpt"/>
</dbReference>
<dbReference type="Proteomes" id="UP001549146">
    <property type="component" value="Unassembled WGS sequence"/>
</dbReference>
<dbReference type="SUPFAM" id="SSF48452">
    <property type="entry name" value="TPR-like"/>
    <property type="match status" value="1"/>
</dbReference>
<reference evidence="2 3" key="1">
    <citation type="submission" date="2024-06" db="EMBL/GenBank/DDBJ databases">
        <title>Genomic Encyclopedia of Type Strains, Phase IV (KMG-IV): sequencing the most valuable type-strain genomes for metagenomic binning, comparative biology and taxonomic classification.</title>
        <authorList>
            <person name="Goeker M."/>
        </authorList>
    </citation>
    <scope>NUCLEOTIDE SEQUENCE [LARGE SCALE GENOMIC DNA]</scope>
    <source>
        <strain evidence="2 3">DSM 29388</strain>
    </source>
</reference>
<sequence>MDKEHLITSYFENSQTEEERLLMEELLKSDAEFLEEFTFRKNLKLAFQRNQRMELKEKLRIHESQKQVKPTFQLNWKYVAAAILILGFGTYFMMNSLQNSEDLYTQYYETYPNLVAPVVRGDNQDTNLETKAFQAYENKEFKQAVALFSDLYKTNQKEYALFYQAMSYLEIEGQTQEAISLLKNTDWSKEFKEKSLWYLALAQLKIQNTEEAKKSLQSLQDLGNYRQDQVKQLLDQL</sequence>
<keyword evidence="1" id="KW-0472">Membrane</keyword>
<dbReference type="InterPro" id="IPR011990">
    <property type="entry name" value="TPR-like_helical_dom_sf"/>
</dbReference>
<feature type="transmembrane region" description="Helical" evidence="1">
    <location>
        <begin position="76"/>
        <end position="94"/>
    </location>
</feature>
<keyword evidence="1" id="KW-1133">Transmembrane helix</keyword>
<dbReference type="Gene3D" id="1.25.40.10">
    <property type="entry name" value="Tetratricopeptide repeat domain"/>
    <property type="match status" value="1"/>
</dbReference>
<keyword evidence="3" id="KW-1185">Reference proteome</keyword>
<accession>A0ABV2LUF3</accession>
<comment type="caution">
    <text evidence="2">The sequence shown here is derived from an EMBL/GenBank/DDBJ whole genome shotgun (WGS) entry which is preliminary data.</text>
</comment>
<dbReference type="RefSeq" id="WP_354508344.1">
    <property type="nucleotide sequence ID" value="NZ_JBEPMO010000006.1"/>
</dbReference>